<dbReference type="RefSeq" id="WP_110670634.1">
    <property type="nucleotide sequence ID" value="NZ_PYBW01000053.1"/>
</dbReference>
<keyword evidence="3" id="KW-1185">Reference proteome</keyword>
<name>A0A2V4NFP9_9ACTN</name>
<gene>
    <name evidence="2" type="ORF">C7C46_17365</name>
</gene>
<organism evidence="2 3">
    <name type="scientific">Streptomyces tateyamensis</name>
    <dbReference type="NCBI Taxonomy" id="565073"/>
    <lineage>
        <taxon>Bacteria</taxon>
        <taxon>Bacillati</taxon>
        <taxon>Actinomycetota</taxon>
        <taxon>Actinomycetes</taxon>
        <taxon>Kitasatosporales</taxon>
        <taxon>Streptomycetaceae</taxon>
        <taxon>Streptomyces</taxon>
    </lineage>
</organism>
<dbReference type="Proteomes" id="UP000248039">
    <property type="component" value="Unassembled WGS sequence"/>
</dbReference>
<accession>A0A2V4NFP9</accession>
<dbReference type="AlphaFoldDB" id="A0A2V4NFP9"/>
<feature type="region of interest" description="Disordered" evidence="1">
    <location>
        <begin position="1"/>
        <end position="26"/>
    </location>
</feature>
<sequence length="318" mass="33369">MEERRNSGPADPLAAARRAGRRAERVAGGAEELRQVLADRVRGGLAEPGGVDWEQVAARMVDAQAPGLAARARELAALPVEQRLAGHALLHLLATAYQRVGELPAPLAATVRGRVGFTVDTAALLAGPTVRDRWLVLGSRRRAEGPVTTRQTWLRGAKTGRPALLVDYDRPGQAPAPALPTGHLLEAELAFHPSAWPLRAVLGACHGGAEPAGAAPPGRPLAAAPAAYGEAVAADPWTESWPVLLAGAVPLPDPRGWRLTDDRHVLPVRPPAGGEAGLWRLAAVSGGRPVTVFGEYGHLGFEPVTVWDERGEPIAVPA</sequence>
<evidence type="ECO:0000313" key="3">
    <source>
        <dbReference type="Proteomes" id="UP000248039"/>
    </source>
</evidence>
<dbReference type="EMBL" id="PYBW01000053">
    <property type="protein sequence ID" value="PYC78097.1"/>
    <property type="molecule type" value="Genomic_DNA"/>
</dbReference>
<evidence type="ECO:0000256" key="1">
    <source>
        <dbReference type="SAM" id="MobiDB-lite"/>
    </source>
</evidence>
<proteinExistence type="predicted"/>
<comment type="caution">
    <text evidence="2">The sequence shown here is derived from an EMBL/GenBank/DDBJ whole genome shotgun (WGS) entry which is preliminary data.</text>
</comment>
<evidence type="ECO:0008006" key="4">
    <source>
        <dbReference type="Google" id="ProtNLM"/>
    </source>
</evidence>
<protein>
    <recommendedName>
        <fullName evidence="4">SWIM zinc finger family protein</fullName>
    </recommendedName>
</protein>
<reference evidence="2 3" key="1">
    <citation type="submission" date="2018-03" db="EMBL/GenBank/DDBJ databases">
        <title>Bioinformatic expansion and discovery of thiopeptide antibiotics.</title>
        <authorList>
            <person name="Schwalen C.J."/>
            <person name="Hudson G.A."/>
            <person name="Mitchell D.A."/>
        </authorList>
    </citation>
    <scope>NUCLEOTIDE SEQUENCE [LARGE SCALE GENOMIC DNA]</scope>
    <source>
        <strain evidence="2 3">ATCC 21389</strain>
    </source>
</reference>
<evidence type="ECO:0000313" key="2">
    <source>
        <dbReference type="EMBL" id="PYC78097.1"/>
    </source>
</evidence>
<dbReference type="OrthoDB" id="9816340at2"/>